<reference evidence="1" key="1">
    <citation type="submission" date="2020-05" db="EMBL/GenBank/DDBJ databases">
        <title>Mycena genomes resolve the evolution of fungal bioluminescence.</title>
        <authorList>
            <person name="Tsai I.J."/>
        </authorList>
    </citation>
    <scope>NUCLEOTIDE SEQUENCE</scope>
    <source>
        <strain evidence="1">CCC161011</strain>
    </source>
</reference>
<gene>
    <name evidence="1" type="ORF">MVEN_02025800</name>
</gene>
<organism evidence="1 2">
    <name type="scientific">Mycena venus</name>
    <dbReference type="NCBI Taxonomy" id="2733690"/>
    <lineage>
        <taxon>Eukaryota</taxon>
        <taxon>Fungi</taxon>
        <taxon>Dikarya</taxon>
        <taxon>Basidiomycota</taxon>
        <taxon>Agaricomycotina</taxon>
        <taxon>Agaricomycetes</taxon>
        <taxon>Agaricomycetidae</taxon>
        <taxon>Agaricales</taxon>
        <taxon>Marasmiineae</taxon>
        <taxon>Mycenaceae</taxon>
        <taxon>Mycena</taxon>
    </lineage>
</organism>
<dbReference type="EMBL" id="JACAZI010000021">
    <property type="protein sequence ID" value="KAF7338019.1"/>
    <property type="molecule type" value="Genomic_DNA"/>
</dbReference>
<name>A0A8H7CHN3_9AGAR</name>
<dbReference type="Proteomes" id="UP000620124">
    <property type="component" value="Unassembled WGS sequence"/>
</dbReference>
<keyword evidence="2" id="KW-1185">Reference proteome</keyword>
<protein>
    <submittedName>
        <fullName evidence="1">MFS transporter</fullName>
    </submittedName>
</protein>
<dbReference type="OrthoDB" id="2960140at2759"/>
<dbReference type="AlphaFoldDB" id="A0A8H7CHN3"/>
<sequence>MIDDLSSPLSQLDADSDWYDPKESALDLEHPKYFCIEHGEVIVGIKQRKSPIKLDTLCGTYRWFYEFPEPGISEPGEISYQANLRPQESPGYLTITCPKNARPTLKNITGTVMHFGKEARFSGIKRAKDQDSKSLVDCHWEFVSFKWKENYDDTQDDGNSILALEVSDDDGEPFVMFRCASPAPELEHMWYLDIAAKKERPGQRQKGYGLSAAEMGRLGMGGAVSRGEGYGAGSGVARGE</sequence>
<accession>A0A8H7CHN3</accession>
<comment type="caution">
    <text evidence="1">The sequence shown here is derived from an EMBL/GenBank/DDBJ whole genome shotgun (WGS) entry which is preliminary data.</text>
</comment>
<evidence type="ECO:0000313" key="2">
    <source>
        <dbReference type="Proteomes" id="UP000620124"/>
    </source>
</evidence>
<evidence type="ECO:0000313" key="1">
    <source>
        <dbReference type="EMBL" id="KAF7338019.1"/>
    </source>
</evidence>
<proteinExistence type="predicted"/>